<keyword evidence="3 5" id="KW-0694">RNA-binding</keyword>
<dbReference type="EMBL" id="CP009286">
    <property type="protein sequence ID" value="AIQ61797.1"/>
    <property type="molecule type" value="Genomic_DNA"/>
</dbReference>
<dbReference type="PROSITE" id="PS50889">
    <property type="entry name" value="S4"/>
    <property type="match status" value="1"/>
</dbReference>
<evidence type="ECO:0000313" key="8">
    <source>
        <dbReference type="Proteomes" id="UP000029507"/>
    </source>
</evidence>
<dbReference type="GO" id="GO:0019843">
    <property type="term" value="F:rRNA binding"/>
    <property type="evidence" value="ECO:0007669"/>
    <property type="project" value="UniProtKB-UniRule"/>
</dbReference>
<feature type="domain" description="RNA-binding S4" evidence="6">
    <location>
        <begin position="1"/>
        <end position="62"/>
    </location>
</feature>
<organism evidence="7 8">
    <name type="scientific">Paenibacillus stellifer</name>
    <dbReference type="NCBI Taxonomy" id="169760"/>
    <lineage>
        <taxon>Bacteria</taxon>
        <taxon>Bacillati</taxon>
        <taxon>Bacillota</taxon>
        <taxon>Bacilli</taxon>
        <taxon>Bacillales</taxon>
        <taxon>Paenibacillaceae</taxon>
        <taxon>Paenibacillus</taxon>
    </lineage>
</organism>
<dbReference type="AlphaFoldDB" id="A0A089LLK6"/>
<dbReference type="KEGG" id="pste:PSTEL_00255"/>
<dbReference type="OrthoDB" id="9805210at2"/>
<comment type="function">
    <text evidence="5">Key component of the ribosome quality control system (RQC), a ribosome-associated complex that mediates the extraction of incompletely synthesized nascent chains from stalled ribosomes and their subsequent degradation. RqcH recruits Ala-charged tRNA, and with RqcP directs the elongation of stalled nascent chains on 50S ribosomal subunits, leading to non-templated C-terminal alanine extensions (Ala tail). The Ala tail promotes nascent chain degradation. RqcP is associated with the translocation-like movement of the peptidyl-tRNA from the A-site into the P-site.</text>
</comment>
<dbReference type="HAMAP" id="MF_00871">
    <property type="entry name" value="RqcP"/>
    <property type="match status" value="1"/>
</dbReference>
<keyword evidence="4 5" id="KW-0648">Protein biosynthesis</keyword>
<dbReference type="GO" id="GO:0072344">
    <property type="term" value="P:rescue of stalled ribosome"/>
    <property type="evidence" value="ECO:0007669"/>
    <property type="project" value="UniProtKB-UniRule"/>
</dbReference>
<dbReference type="InterPro" id="IPR025490">
    <property type="entry name" value="RqcP"/>
</dbReference>
<keyword evidence="2 5" id="KW-0699">rRNA-binding</keyword>
<dbReference type="STRING" id="169760.PSTEL_00255"/>
<dbReference type="SUPFAM" id="SSF55174">
    <property type="entry name" value="Alpha-L RNA-binding motif"/>
    <property type="match status" value="1"/>
</dbReference>
<protein>
    <recommendedName>
        <fullName evidence="5">RQC P-site tRNA stabilizing factor</fullName>
        <shortName evidence="5">RqcP</shortName>
    </recommendedName>
    <alternativeName>
        <fullName evidence="5">Ribosome-associated protein quality control protein P</fullName>
    </alternativeName>
</protein>
<evidence type="ECO:0000256" key="4">
    <source>
        <dbReference type="ARBA" id="ARBA00022917"/>
    </source>
</evidence>
<dbReference type="HOGENOM" id="CLU_101003_4_0_9"/>
<name>A0A089LLK6_9BACL</name>
<dbReference type="GO" id="GO:0000049">
    <property type="term" value="F:tRNA binding"/>
    <property type="evidence" value="ECO:0007669"/>
    <property type="project" value="UniProtKB-UniRule"/>
</dbReference>
<dbReference type="PIRSF" id="PIRSF038881">
    <property type="entry name" value="RNAbp_HP1423"/>
    <property type="match status" value="1"/>
</dbReference>
<evidence type="ECO:0000256" key="3">
    <source>
        <dbReference type="ARBA" id="ARBA00022884"/>
    </source>
</evidence>
<sequence length="92" mass="10444">MRLDKFLKVSRLIKRRTVAKDVSEQGRVLINGKESKPSASVKIGDEITVQFGQKLVTVRVEKLVETTRKDEAAGMYTVLREEPIQKSNGLDW</sequence>
<comment type="subunit">
    <text evidence="5">Associates with stalled 50S ribosomal subunits. Binds to RqcH, 23S rRNA and the P-site tRNA. Does not require RqcH for association with 50S subunits.</text>
</comment>
<keyword evidence="1 5" id="KW-0820">tRNA-binding</keyword>
<dbReference type="Pfam" id="PF01479">
    <property type="entry name" value="S4"/>
    <property type="match status" value="1"/>
</dbReference>
<dbReference type="Gene3D" id="3.10.290.10">
    <property type="entry name" value="RNA-binding S4 domain"/>
    <property type="match status" value="1"/>
</dbReference>
<dbReference type="SMART" id="SM00363">
    <property type="entry name" value="S4"/>
    <property type="match status" value="1"/>
</dbReference>
<dbReference type="InterPro" id="IPR002942">
    <property type="entry name" value="S4_RNA-bd"/>
</dbReference>
<evidence type="ECO:0000259" key="6">
    <source>
        <dbReference type="SMART" id="SM00363"/>
    </source>
</evidence>
<dbReference type="CDD" id="cd00165">
    <property type="entry name" value="S4"/>
    <property type="match status" value="1"/>
</dbReference>
<keyword evidence="8" id="KW-1185">Reference proteome</keyword>
<dbReference type="GO" id="GO:0043023">
    <property type="term" value="F:ribosomal large subunit binding"/>
    <property type="evidence" value="ECO:0007669"/>
    <property type="project" value="UniProtKB-UniRule"/>
</dbReference>
<evidence type="ECO:0000256" key="2">
    <source>
        <dbReference type="ARBA" id="ARBA00022730"/>
    </source>
</evidence>
<accession>A0A089LLK6</accession>
<reference evidence="7 8" key="1">
    <citation type="submission" date="2014-08" db="EMBL/GenBank/DDBJ databases">
        <title>Comparative genomics of the Paenibacillus odorifer group.</title>
        <authorList>
            <person name="den Bakker H.C."/>
            <person name="Tsai Y.-C."/>
            <person name="Martin N."/>
            <person name="Korlach J."/>
            <person name="Wiedmann M."/>
        </authorList>
    </citation>
    <scope>NUCLEOTIDE SEQUENCE [LARGE SCALE GENOMIC DNA]</scope>
    <source>
        <strain evidence="7 8">DSM 14472</strain>
    </source>
</reference>
<evidence type="ECO:0000256" key="1">
    <source>
        <dbReference type="ARBA" id="ARBA00022555"/>
    </source>
</evidence>
<dbReference type="RefSeq" id="WP_038692848.1">
    <property type="nucleotide sequence ID" value="NZ_CP009286.1"/>
</dbReference>
<evidence type="ECO:0000256" key="5">
    <source>
        <dbReference type="HAMAP-Rule" id="MF_00871"/>
    </source>
</evidence>
<dbReference type="Proteomes" id="UP000029507">
    <property type="component" value="Chromosome"/>
</dbReference>
<comment type="similarity">
    <text evidence="5">Belongs to the RqcP family.</text>
</comment>
<dbReference type="InterPro" id="IPR036986">
    <property type="entry name" value="S4_RNA-bd_sf"/>
</dbReference>
<evidence type="ECO:0000313" key="7">
    <source>
        <dbReference type="EMBL" id="AIQ61797.1"/>
    </source>
</evidence>
<gene>
    <name evidence="5" type="primary">rqcP</name>
    <name evidence="7" type="ORF">PSTEL_00255</name>
</gene>
<proteinExistence type="inferred from homology"/>